<evidence type="ECO:0000256" key="2">
    <source>
        <dbReference type="SAM" id="MobiDB-lite"/>
    </source>
</evidence>
<keyword evidence="4" id="KW-1185">Reference proteome</keyword>
<dbReference type="Gene3D" id="1.20.58.150">
    <property type="entry name" value="ANTH domain"/>
    <property type="match status" value="1"/>
</dbReference>
<feature type="region of interest" description="Disordered" evidence="2">
    <location>
        <begin position="362"/>
        <end position="426"/>
    </location>
</feature>
<dbReference type="CDD" id="cd16985">
    <property type="entry name" value="ANTH_N_AP180"/>
    <property type="match status" value="1"/>
</dbReference>
<reference evidence="5" key="1">
    <citation type="submission" date="2025-08" db="UniProtKB">
        <authorList>
            <consortium name="RefSeq"/>
        </authorList>
    </citation>
    <scope>IDENTIFICATION</scope>
    <source>
        <tissue evidence="5">Whole sample</tissue>
    </source>
</reference>
<accession>A0A8B8ALP2</accession>
<dbReference type="SUPFAM" id="SSF48464">
    <property type="entry name" value="ENTH/VHS domain"/>
    <property type="match status" value="1"/>
</dbReference>
<dbReference type="GO" id="GO:0005546">
    <property type="term" value="F:phosphatidylinositol-4,5-bisphosphate binding"/>
    <property type="evidence" value="ECO:0007669"/>
    <property type="project" value="TreeGrafter"/>
</dbReference>
<dbReference type="KEGG" id="cvn:111103244"/>
<dbReference type="FunFam" id="1.25.40.90:FF:000017">
    <property type="entry name" value="Phosphatidylinositol-binding clathrin assembly protein LAP"/>
    <property type="match status" value="1"/>
</dbReference>
<comment type="similarity">
    <text evidence="1">Belongs to the PICALM/SNAP91 family.</text>
</comment>
<name>A0A8B8ALP2_CRAVI</name>
<dbReference type="OrthoDB" id="44015at2759"/>
<gene>
    <name evidence="5" type="primary">LOC111103244</name>
</gene>
<dbReference type="GO" id="GO:0000149">
    <property type="term" value="F:SNARE binding"/>
    <property type="evidence" value="ECO:0007669"/>
    <property type="project" value="TreeGrafter"/>
</dbReference>
<feature type="domain" description="ENTH" evidence="3">
    <location>
        <begin position="14"/>
        <end position="145"/>
    </location>
</feature>
<dbReference type="InterPro" id="IPR011417">
    <property type="entry name" value="ANTH_dom"/>
</dbReference>
<dbReference type="GO" id="GO:0032050">
    <property type="term" value="F:clathrin heavy chain binding"/>
    <property type="evidence" value="ECO:0007669"/>
    <property type="project" value="TreeGrafter"/>
</dbReference>
<dbReference type="GO" id="GO:0098894">
    <property type="term" value="C:extrinsic component of presynaptic endocytic zone membrane"/>
    <property type="evidence" value="ECO:0007669"/>
    <property type="project" value="TreeGrafter"/>
</dbReference>
<feature type="compositionally biased region" description="Polar residues" evidence="2">
    <location>
        <begin position="385"/>
        <end position="417"/>
    </location>
</feature>
<dbReference type="Pfam" id="PF07651">
    <property type="entry name" value="ANTH"/>
    <property type="match status" value="1"/>
</dbReference>
<dbReference type="SUPFAM" id="SSF89009">
    <property type="entry name" value="GAT-like domain"/>
    <property type="match status" value="1"/>
</dbReference>
<feature type="region of interest" description="Disordered" evidence="2">
    <location>
        <begin position="706"/>
        <end position="751"/>
    </location>
</feature>
<dbReference type="InterPro" id="IPR045192">
    <property type="entry name" value="AP180-like"/>
</dbReference>
<organism evidence="4 5">
    <name type="scientific">Crassostrea virginica</name>
    <name type="common">Eastern oyster</name>
    <dbReference type="NCBI Taxonomy" id="6565"/>
    <lineage>
        <taxon>Eukaryota</taxon>
        <taxon>Metazoa</taxon>
        <taxon>Spiralia</taxon>
        <taxon>Lophotrochozoa</taxon>
        <taxon>Mollusca</taxon>
        <taxon>Bivalvia</taxon>
        <taxon>Autobranchia</taxon>
        <taxon>Pteriomorphia</taxon>
        <taxon>Ostreida</taxon>
        <taxon>Ostreoidea</taxon>
        <taxon>Ostreidae</taxon>
        <taxon>Crassostrea</taxon>
    </lineage>
</organism>
<dbReference type="GO" id="GO:0072583">
    <property type="term" value="P:clathrin-dependent endocytosis"/>
    <property type="evidence" value="ECO:0007669"/>
    <property type="project" value="InterPro"/>
</dbReference>
<feature type="compositionally biased region" description="Polar residues" evidence="2">
    <location>
        <begin position="731"/>
        <end position="751"/>
    </location>
</feature>
<dbReference type="InterPro" id="IPR013809">
    <property type="entry name" value="ENTH"/>
</dbReference>
<evidence type="ECO:0000259" key="3">
    <source>
        <dbReference type="PROSITE" id="PS50942"/>
    </source>
</evidence>
<dbReference type="Gene3D" id="1.25.40.90">
    <property type="match status" value="1"/>
</dbReference>
<dbReference type="PROSITE" id="PS50942">
    <property type="entry name" value="ENTH"/>
    <property type="match status" value="1"/>
</dbReference>
<evidence type="ECO:0000313" key="5">
    <source>
        <dbReference type="RefSeq" id="XP_022292041.1"/>
    </source>
</evidence>
<dbReference type="GO" id="GO:0008021">
    <property type="term" value="C:synaptic vesicle"/>
    <property type="evidence" value="ECO:0007669"/>
    <property type="project" value="TreeGrafter"/>
</dbReference>
<feature type="compositionally biased region" description="Basic and acidic residues" evidence="2">
    <location>
        <begin position="718"/>
        <end position="730"/>
    </location>
</feature>
<feature type="compositionally biased region" description="Polar residues" evidence="2">
    <location>
        <begin position="706"/>
        <end position="716"/>
    </location>
</feature>
<evidence type="ECO:0000256" key="1">
    <source>
        <dbReference type="ARBA" id="ARBA00008011"/>
    </source>
</evidence>
<dbReference type="GO" id="GO:0030136">
    <property type="term" value="C:clathrin-coated vesicle"/>
    <property type="evidence" value="ECO:0007669"/>
    <property type="project" value="InterPro"/>
</dbReference>
<feature type="compositionally biased region" description="Polar residues" evidence="2">
    <location>
        <begin position="365"/>
        <end position="376"/>
    </location>
</feature>
<dbReference type="GO" id="GO:0005905">
    <property type="term" value="C:clathrin-coated pit"/>
    <property type="evidence" value="ECO:0007669"/>
    <property type="project" value="TreeGrafter"/>
</dbReference>
<dbReference type="PANTHER" id="PTHR22951:SF5">
    <property type="entry name" value="PHOSPHATIDYLINOSITOL-BINDING CLATHRIN ASSEMBLY PROTEIN LAP"/>
    <property type="match status" value="1"/>
</dbReference>
<dbReference type="GeneID" id="111103244"/>
<dbReference type="AlphaFoldDB" id="A0A8B8ALP2"/>
<dbReference type="Proteomes" id="UP000694844">
    <property type="component" value="Chromosome 7"/>
</dbReference>
<feature type="region of interest" description="Disordered" evidence="2">
    <location>
        <begin position="517"/>
        <end position="565"/>
    </location>
</feature>
<dbReference type="InterPro" id="IPR014712">
    <property type="entry name" value="ANTH_dom_sf"/>
</dbReference>
<feature type="region of interest" description="Disordered" evidence="2">
    <location>
        <begin position="593"/>
        <end position="639"/>
    </location>
</feature>
<proteinExistence type="inferred from homology"/>
<dbReference type="SMART" id="SM00273">
    <property type="entry name" value="ENTH"/>
    <property type="match status" value="1"/>
</dbReference>
<evidence type="ECO:0000313" key="4">
    <source>
        <dbReference type="Proteomes" id="UP000694844"/>
    </source>
</evidence>
<dbReference type="GO" id="GO:0048268">
    <property type="term" value="P:clathrin coat assembly"/>
    <property type="evidence" value="ECO:0007669"/>
    <property type="project" value="InterPro"/>
</dbReference>
<sequence length="855" mass="91498">MSKQSIMDRVTAAKHSIAGQGLAKVVCKATTEEVMGPKKKHLDYLIQCTNEPNVSIPQLADLLIERTQHQSWVMVFKALITTHNLMNYGNERFTQYLASNNCSFNLAQFIDKQGVQGYDMSTFIRRYSKYLNEKAVSYRQMAFDFCKVKRGKDDGLLRTMNAEKLLKTLPALQKQLDSLLEFDCAPNELTNGVINACFLLMFKDLIRLFACYNDGIINLLEKYFDMNKKQCKDALEIYKRFLVRMDKVSEFLKTAENASKNPQQSVGIDKSDIPDLAKGLKNNANSAPSSLLDALEQHYQSLDGKKGATTPVSGSNVCLPAPVGFAAAINTISNNTPTINVSEEERQRILDEENARLQQLKKEQFGTSTADSPSQEQRLKELGHSPQQTAPSTNPFTTQTPNGTSDLLGSPSGPSQKSSDDLLSLTGNPFIQNVQNVMAMQTATQAMAPPSSFASWNSSPNSTAPASSSVFTSDVDFEKVFPAQSATTSTAVGQLMDGTGVMVPQASQQADLLSQDELGGSLDPLMPTPVRSSTTTTSSGLASGGIFSVDSPREGSFPEDTADLASLSPLGSSGLMEAPTLAAEGSWGTGMGAFGVGGAPQPELSARGSPSPGFSTGGLTGTSTAFPGPPMPVSPALQHRGLGSTLKESAPSDLGSAPFLADQSGFDAFGEVLKPTGNVGGMNSTTNQKLINKDLDSSLSQLAGNLNIKGSGSQVKKQQHDWQPKGEQKKTGGQNWQGLPPQVSASTWSSPSYGQPMVNSQPNMTAPSSLISSQPAPMMAPAMGFNVQPMMQQPGMMGVRPMGMQPGMGMQQPMGMQPAMAMQQPMMYGMQPAMGNMMSQPRPPAQTNQDPFGAL</sequence>
<dbReference type="GO" id="GO:0005545">
    <property type="term" value="F:1-phosphatidylinositol binding"/>
    <property type="evidence" value="ECO:0007669"/>
    <property type="project" value="InterPro"/>
</dbReference>
<protein>
    <submittedName>
        <fullName evidence="5">Phosphatidylinositol-binding clathrin assembly protein-like isoform X1</fullName>
    </submittedName>
</protein>
<dbReference type="PANTHER" id="PTHR22951">
    <property type="entry name" value="CLATHRIN ASSEMBLY PROTEIN"/>
    <property type="match status" value="1"/>
</dbReference>
<dbReference type="InterPro" id="IPR008942">
    <property type="entry name" value="ENTH_VHS"/>
</dbReference>
<dbReference type="RefSeq" id="XP_022292041.1">
    <property type="nucleotide sequence ID" value="XM_022436333.1"/>
</dbReference>
<dbReference type="GO" id="GO:0016185">
    <property type="term" value="P:synaptic vesicle budding from presynaptic endocytic zone membrane"/>
    <property type="evidence" value="ECO:0007669"/>
    <property type="project" value="TreeGrafter"/>
</dbReference>